<sequence>MYSVASGATAMVKALRGKVLDARQLSPFAYLSLRICSTDATQGIKQINTLFTLFLAAAINHPLLLLHPH</sequence>
<protein>
    <submittedName>
        <fullName evidence="1">Uncharacterized protein</fullName>
    </submittedName>
</protein>
<evidence type="ECO:0000313" key="2">
    <source>
        <dbReference type="Proteomes" id="UP000242474"/>
    </source>
</evidence>
<name>A0A2G5BJF3_COERN</name>
<reference evidence="1 2" key="1">
    <citation type="journal article" date="2015" name="Genome Biol. Evol.">
        <title>Phylogenomic analyses indicate that early fungi evolved digesting cell walls of algal ancestors of land plants.</title>
        <authorList>
            <person name="Chang Y."/>
            <person name="Wang S."/>
            <person name="Sekimoto S."/>
            <person name="Aerts A.L."/>
            <person name="Choi C."/>
            <person name="Clum A."/>
            <person name="LaButti K.M."/>
            <person name="Lindquist E.A."/>
            <person name="Yee Ngan C."/>
            <person name="Ohm R.A."/>
            <person name="Salamov A.A."/>
            <person name="Grigoriev I.V."/>
            <person name="Spatafora J.W."/>
            <person name="Berbee M.L."/>
        </authorList>
    </citation>
    <scope>NUCLEOTIDE SEQUENCE [LARGE SCALE GENOMIC DNA]</scope>
    <source>
        <strain evidence="1 2">NRRL 1564</strain>
    </source>
</reference>
<evidence type="ECO:0000313" key="1">
    <source>
        <dbReference type="EMBL" id="PIA19133.1"/>
    </source>
</evidence>
<dbReference type="AlphaFoldDB" id="A0A2G5BJF3"/>
<proteinExistence type="predicted"/>
<keyword evidence="2" id="KW-1185">Reference proteome</keyword>
<accession>A0A2G5BJF3</accession>
<organism evidence="1 2">
    <name type="scientific">Coemansia reversa (strain ATCC 12441 / NRRL 1564)</name>
    <dbReference type="NCBI Taxonomy" id="763665"/>
    <lineage>
        <taxon>Eukaryota</taxon>
        <taxon>Fungi</taxon>
        <taxon>Fungi incertae sedis</taxon>
        <taxon>Zoopagomycota</taxon>
        <taxon>Kickxellomycotina</taxon>
        <taxon>Kickxellomycetes</taxon>
        <taxon>Kickxellales</taxon>
        <taxon>Kickxellaceae</taxon>
        <taxon>Coemansia</taxon>
    </lineage>
</organism>
<dbReference type="Proteomes" id="UP000242474">
    <property type="component" value="Unassembled WGS sequence"/>
</dbReference>
<gene>
    <name evidence="1" type="ORF">COEREDRAFT_90488</name>
</gene>
<dbReference type="EMBL" id="KZ303487">
    <property type="protein sequence ID" value="PIA19133.1"/>
    <property type="molecule type" value="Genomic_DNA"/>
</dbReference>